<feature type="compositionally biased region" description="Low complexity" evidence="3">
    <location>
        <begin position="255"/>
        <end position="277"/>
    </location>
</feature>
<dbReference type="SUPFAM" id="SSF54928">
    <property type="entry name" value="RNA-binding domain, RBD"/>
    <property type="match status" value="1"/>
</dbReference>
<organism evidence="5 6">
    <name type="scientific">Protopolystoma xenopodis</name>
    <dbReference type="NCBI Taxonomy" id="117903"/>
    <lineage>
        <taxon>Eukaryota</taxon>
        <taxon>Metazoa</taxon>
        <taxon>Spiralia</taxon>
        <taxon>Lophotrochozoa</taxon>
        <taxon>Platyhelminthes</taxon>
        <taxon>Monogenea</taxon>
        <taxon>Polyopisthocotylea</taxon>
        <taxon>Polystomatidea</taxon>
        <taxon>Polystomatidae</taxon>
        <taxon>Protopolystoma</taxon>
    </lineage>
</organism>
<dbReference type="InterPro" id="IPR052462">
    <property type="entry name" value="SLIRP/GR-RBP-like"/>
</dbReference>
<feature type="compositionally biased region" description="Basic and acidic residues" evidence="3">
    <location>
        <begin position="1"/>
        <end position="12"/>
    </location>
</feature>
<sequence>MAYEASPRESSGRRGGMRYNDGYQRGRSRNFGQGEYRDDQYTEKRARDYDEAPRPKRPRDYTVGTDRDRERYGGPRYDDRHGGSRREDYGGVGEYDRREVYDRYNGGGRGYSRGGFRSGPRRGGFSDRGPPRRDRTPPAPSRVLGVFGLSARTEERDLYEVFSEFGRVDDIQMVYDALTGRSRGFGFIYFEDIDSAIAAREGLSRGLELHGRIVRIDYSKTESAHAPTPGVFMGKDRRRGSYLPPGRFSGRGFNSRPRYYGGRGGPPRSARGPYGSRSRSRSRSRSPRSVRSYSMSPPPRGRRVSAQGGSGSAAAPARPRNRTQSSSRSRSPPAALPSGSSARRRTNHRVDDGYVYADVNGNNAGVGSLDGDGRVGRQRDDWSDAGSASSLA</sequence>
<dbReference type="PROSITE" id="PS50102">
    <property type="entry name" value="RRM"/>
    <property type="match status" value="1"/>
</dbReference>
<evidence type="ECO:0000256" key="1">
    <source>
        <dbReference type="ARBA" id="ARBA00022884"/>
    </source>
</evidence>
<proteinExistence type="predicted"/>
<dbReference type="GO" id="GO:0003723">
    <property type="term" value="F:RNA binding"/>
    <property type="evidence" value="ECO:0007669"/>
    <property type="project" value="UniProtKB-UniRule"/>
</dbReference>
<dbReference type="Proteomes" id="UP000784294">
    <property type="component" value="Unassembled WGS sequence"/>
</dbReference>
<feature type="domain" description="RRM" evidence="4">
    <location>
        <begin position="142"/>
        <end position="221"/>
    </location>
</feature>
<dbReference type="InterPro" id="IPR012677">
    <property type="entry name" value="Nucleotide-bd_a/b_plait_sf"/>
</dbReference>
<dbReference type="OrthoDB" id="439808at2759"/>
<keyword evidence="1 2" id="KW-0694">RNA-binding</keyword>
<dbReference type="InterPro" id="IPR035979">
    <property type="entry name" value="RBD_domain_sf"/>
</dbReference>
<dbReference type="SMART" id="SM00360">
    <property type="entry name" value="RRM"/>
    <property type="match status" value="1"/>
</dbReference>
<feature type="compositionally biased region" description="Basic and acidic residues" evidence="3">
    <location>
        <begin position="35"/>
        <end position="102"/>
    </location>
</feature>
<name>A0A448XB27_9PLAT</name>
<comment type="caution">
    <text evidence="5">The sequence shown here is derived from an EMBL/GenBank/DDBJ whole genome shotgun (WGS) entry which is preliminary data.</text>
</comment>
<dbReference type="Gene3D" id="3.30.70.330">
    <property type="match status" value="1"/>
</dbReference>
<dbReference type="PANTHER" id="PTHR48027">
    <property type="entry name" value="HETEROGENEOUS NUCLEAR RIBONUCLEOPROTEIN 87F-RELATED"/>
    <property type="match status" value="1"/>
</dbReference>
<feature type="compositionally biased region" description="Basic residues" evidence="3">
    <location>
        <begin position="278"/>
        <end position="288"/>
    </location>
</feature>
<evidence type="ECO:0000259" key="4">
    <source>
        <dbReference type="PROSITE" id="PS50102"/>
    </source>
</evidence>
<dbReference type="EMBL" id="CAAALY010244472">
    <property type="protein sequence ID" value="VEL32665.1"/>
    <property type="molecule type" value="Genomic_DNA"/>
</dbReference>
<gene>
    <name evidence="5" type="ORF">PXEA_LOCUS26105</name>
</gene>
<feature type="region of interest" description="Disordered" evidence="3">
    <location>
        <begin position="224"/>
        <end position="392"/>
    </location>
</feature>
<feature type="region of interest" description="Disordered" evidence="3">
    <location>
        <begin position="1"/>
        <end position="140"/>
    </location>
</feature>
<dbReference type="AlphaFoldDB" id="A0A448XB27"/>
<reference evidence="5" key="1">
    <citation type="submission" date="2018-11" db="EMBL/GenBank/DDBJ databases">
        <authorList>
            <consortium name="Pathogen Informatics"/>
        </authorList>
    </citation>
    <scope>NUCLEOTIDE SEQUENCE</scope>
</reference>
<protein>
    <recommendedName>
        <fullName evidence="4">RRM domain-containing protein</fullName>
    </recommendedName>
</protein>
<feature type="compositionally biased region" description="Low complexity" evidence="3">
    <location>
        <begin position="304"/>
        <end position="341"/>
    </location>
</feature>
<accession>A0A448XB27</accession>
<dbReference type="CDD" id="cd12363">
    <property type="entry name" value="RRM_TRA2"/>
    <property type="match status" value="1"/>
</dbReference>
<keyword evidence="6" id="KW-1185">Reference proteome</keyword>
<dbReference type="Pfam" id="PF00076">
    <property type="entry name" value="RRM_1"/>
    <property type="match status" value="1"/>
</dbReference>
<evidence type="ECO:0000313" key="6">
    <source>
        <dbReference type="Proteomes" id="UP000784294"/>
    </source>
</evidence>
<evidence type="ECO:0000256" key="3">
    <source>
        <dbReference type="SAM" id="MobiDB-lite"/>
    </source>
</evidence>
<feature type="compositionally biased region" description="Basic and acidic residues" evidence="3">
    <location>
        <begin position="371"/>
        <end position="382"/>
    </location>
</feature>
<feature type="compositionally biased region" description="Gly residues" evidence="3">
    <location>
        <begin position="105"/>
        <end position="117"/>
    </location>
</feature>
<evidence type="ECO:0000256" key="2">
    <source>
        <dbReference type="PROSITE-ProRule" id="PRU00176"/>
    </source>
</evidence>
<dbReference type="InterPro" id="IPR000504">
    <property type="entry name" value="RRM_dom"/>
</dbReference>
<evidence type="ECO:0000313" key="5">
    <source>
        <dbReference type="EMBL" id="VEL32665.1"/>
    </source>
</evidence>